<dbReference type="RefSeq" id="WP_008045539.1">
    <property type="nucleotide sequence ID" value="NZ_CH724152.1"/>
</dbReference>
<gene>
    <name evidence="3" type="ORF">MED297_07641</name>
</gene>
<name>A4BKJ1_9GAMM</name>
<dbReference type="InterPro" id="IPR051164">
    <property type="entry name" value="NmrA-like_oxidored"/>
</dbReference>
<dbReference type="Proteomes" id="UP000005953">
    <property type="component" value="Unassembled WGS sequence"/>
</dbReference>
<dbReference type="Gene3D" id="3.40.50.720">
    <property type="entry name" value="NAD(P)-binding Rossmann-like Domain"/>
    <property type="match status" value="1"/>
</dbReference>
<feature type="domain" description="NAD(P)-binding" evidence="2">
    <location>
        <begin position="8"/>
        <end position="187"/>
    </location>
</feature>
<accession>A4BKJ1</accession>
<keyword evidence="3" id="KW-0830">Ubiquinone</keyword>
<evidence type="ECO:0000256" key="1">
    <source>
        <dbReference type="ARBA" id="ARBA00022857"/>
    </source>
</evidence>
<sequence>MKTVSVIGATGMLGQPVARALIADGFNVRILTRNPGNARRLFGDKVDIRNADLHDIPSLKSALAGTDMVYVNVGGHSKATYYRNHVVGTQNLLKALEGQTLDVIAMISSAAAHPEFNDRWDNHYKWEAEQLLKASNQPYLAFMPSWFMESLDLFVQKNRLMQIGPSTKGIHWVAADDYGQTVSRCLQDEHCRNKRMHVYGPETLTMTQACRRVADSWQLQHTPLPSWLAATIGRLSRDPVLVDVADLTRHYDRTGEKPDPDALRTTTTLTQWLLNRSAKVGVAA</sequence>
<protein>
    <submittedName>
        <fullName evidence="3">Putative NADH-ubiquinone oxidoreductase</fullName>
    </submittedName>
</protein>
<reference evidence="3 4" key="1">
    <citation type="submission" date="2006-02" db="EMBL/GenBank/DDBJ databases">
        <authorList>
            <person name="Pinhassi J."/>
            <person name="Pedros-Alio C."/>
            <person name="Ferriera S."/>
            <person name="Johnson J."/>
            <person name="Kravitz S."/>
            <person name="Halpern A."/>
            <person name="Remington K."/>
            <person name="Beeson K."/>
            <person name="Tran B."/>
            <person name="Rogers Y.-H."/>
            <person name="Friedman R."/>
            <person name="Venter J.C."/>
        </authorList>
    </citation>
    <scope>NUCLEOTIDE SEQUENCE [LARGE SCALE GENOMIC DNA]</scope>
    <source>
        <strain evidence="3 4">MED297</strain>
    </source>
</reference>
<dbReference type="PANTHER" id="PTHR42748:SF7">
    <property type="entry name" value="NMRA LIKE REDOX SENSOR 1-RELATED"/>
    <property type="match status" value="1"/>
</dbReference>
<dbReference type="PANTHER" id="PTHR42748">
    <property type="entry name" value="NITROGEN METABOLITE REPRESSION PROTEIN NMRA FAMILY MEMBER"/>
    <property type="match status" value="1"/>
</dbReference>
<dbReference type="InterPro" id="IPR016040">
    <property type="entry name" value="NAD(P)-bd_dom"/>
</dbReference>
<dbReference type="InterPro" id="IPR036291">
    <property type="entry name" value="NAD(P)-bd_dom_sf"/>
</dbReference>
<organism evidence="3 4">
    <name type="scientific">Reinekea blandensis MED297</name>
    <dbReference type="NCBI Taxonomy" id="314283"/>
    <lineage>
        <taxon>Bacteria</taxon>
        <taxon>Pseudomonadati</taxon>
        <taxon>Pseudomonadota</taxon>
        <taxon>Gammaproteobacteria</taxon>
        <taxon>Oceanospirillales</taxon>
        <taxon>Saccharospirillaceae</taxon>
        <taxon>Reinekea</taxon>
    </lineage>
</organism>
<evidence type="ECO:0000313" key="4">
    <source>
        <dbReference type="Proteomes" id="UP000005953"/>
    </source>
</evidence>
<dbReference type="SUPFAM" id="SSF51735">
    <property type="entry name" value="NAD(P)-binding Rossmann-fold domains"/>
    <property type="match status" value="1"/>
</dbReference>
<evidence type="ECO:0000259" key="2">
    <source>
        <dbReference type="Pfam" id="PF13460"/>
    </source>
</evidence>
<dbReference type="AlphaFoldDB" id="A4BKJ1"/>
<dbReference type="EMBL" id="AAOE01000046">
    <property type="protein sequence ID" value="EAR07344.1"/>
    <property type="molecule type" value="Genomic_DNA"/>
</dbReference>
<dbReference type="STRING" id="314283.MED297_07641"/>
<dbReference type="Pfam" id="PF13460">
    <property type="entry name" value="NAD_binding_10"/>
    <property type="match status" value="1"/>
</dbReference>
<evidence type="ECO:0000313" key="3">
    <source>
        <dbReference type="EMBL" id="EAR07344.1"/>
    </source>
</evidence>
<comment type="caution">
    <text evidence="3">The sequence shown here is derived from an EMBL/GenBank/DDBJ whole genome shotgun (WGS) entry which is preliminary data.</text>
</comment>
<keyword evidence="1" id="KW-0521">NADP</keyword>
<proteinExistence type="predicted"/>
<keyword evidence="4" id="KW-1185">Reference proteome</keyword>
<dbReference type="OrthoDB" id="9803010at2"/>
<dbReference type="HOGENOM" id="CLU_930878_0_0_6"/>